<feature type="signal peptide" evidence="7">
    <location>
        <begin position="1"/>
        <end position="23"/>
    </location>
</feature>
<name>A0AAE0NCL9_9PEZI</name>
<keyword evidence="9" id="KW-1185">Reference proteome</keyword>
<evidence type="ECO:0000256" key="2">
    <source>
        <dbReference type="ARBA" id="ARBA00009530"/>
    </source>
</evidence>
<feature type="transmembrane region" description="Helical" evidence="6">
    <location>
        <begin position="33"/>
        <end position="57"/>
    </location>
</feature>
<evidence type="ECO:0000256" key="3">
    <source>
        <dbReference type="ARBA" id="ARBA00022692"/>
    </source>
</evidence>
<evidence type="ECO:0008006" key="10">
    <source>
        <dbReference type="Google" id="ProtNLM"/>
    </source>
</evidence>
<keyword evidence="4 6" id="KW-1133">Transmembrane helix</keyword>
<dbReference type="Proteomes" id="UP001285441">
    <property type="component" value="Unassembled WGS sequence"/>
</dbReference>
<evidence type="ECO:0000256" key="7">
    <source>
        <dbReference type="SAM" id="SignalP"/>
    </source>
</evidence>
<organism evidence="8 9">
    <name type="scientific">Podospora didyma</name>
    <dbReference type="NCBI Taxonomy" id="330526"/>
    <lineage>
        <taxon>Eukaryota</taxon>
        <taxon>Fungi</taxon>
        <taxon>Dikarya</taxon>
        <taxon>Ascomycota</taxon>
        <taxon>Pezizomycotina</taxon>
        <taxon>Sordariomycetes</taxon>
        <taxon>Sordariomycetidae</taxon>
        <taxon>Sordariales</taxon>
        <taxon>Podosporaceae</taxon>
        <taxon>Podospora</taxon>
    </lineage>
</organism>
<comment type="caution">
    <text evidence="8">The sequence shown here is derived from an EMBL/GenBank/DDBJ whole genome shotgun (WGS) entry which is preliminary data.</text>
</comment>
<feature type="chain" id="PRO_5042196315" description="Plasma membrane proteolipid 3" evidence="7">
    <location>
        <begin position="24"/>
        <end position="96"/>
    </location>
</feature>
<keyword evidence="3 6" id="KW-0812">Transmembrane</keyword>
<evidence type="ECO:0000256" key="1">
    <source>
        <dbReference type="ARBA" id="ARBA00004370"/>
    </source>
</evidence>
<sequence length="96" mass="10354">MGAASAILLVLITILFPPLGVYAISGCGADLLINICLTLLGALPGHIHAFYLEYVYYDRREQSKLGRFNAARAPGIYSERIQNGGHGYGTIAQETI</sequence>
<evidence type="ECO:0000256" key="4">
    <source>
        <dbReference type="ARBA" id="ARBA00022989"/>
    </source>
</evidence>
<dbReference type="GO" id="GO:0016020">
    <property type="term" value="C:membrane"/>
    <property type="evidence" value="ECO:0007669"/>
    <property type="project" value="UniProtKB-SubCell"/>
</dbReference>
<dbReference type="Pfam" id="PF01679">
    <property type="entry name" value="Pmp3"/>
    <property type="match status" value="1"/>
</dbReference>
<comment type="similarity">
    <text evidence="2">Belongs to the UPF0057 (PMP3) family.</text>
</comment>
<gene>
    <name evidence="8" type="ORF">B0H63DRAFT_525017</name>
</gene>
<reference evidence="8" key="1">
    <citation type="journal article" date="2023" name="Mol. Phylogenet. Evol.">
        <title>Genome-scale phylogeny and comparative genomics of the fungal order Sordariales.</title>
        <authorList>
            <person name="Hensen N."/>
            <person name="Bonometti L."/>
            <person name="Westerberg I."/>
            <person name="Brannstrom I.O."/>
            <person name="Guillou S."/>
            <person name="Cros-Aarteil S."/>
            <person name="Calhoun S."/>
            <person name="Haridas S."/>
            <person name="Kuo A."/>
            <person name="Mondo S."/>
            <person name="Pangilinan J."/>
            <person name="Riley R."/>
            <person name="LaButti K."/>
            <person name="Andreopoulos B."/>
            <person name="Lipzen A."/>
            <person name="Chen C."/>
            <person name="Yan M."/>
            <person name="Daum C."/>
            <person name="Ng V."/>
            <person name="Clum A."/>
            <person name="Steindorff A."/>
            <person name="Ohm R.A."/>
            <person name="Martin F."/>
            <person name="Silar P."/>
            <person name="Natvig D.O."/>
            <person name="Lalanne C."/>
            <person name="Gautier V."/>
            <person name="Ament-Velasquez S.L."/>
            <person name="Kruys A."/>
            <person name="Hutchinson M.I."/>
            <person name="Powell A.J."/>
            <person name="Barry K."/>
            <person name="Miller A.N."/>
            <person name="Grigoriev I.V."/>
            <person name="Debuchy R."/>
            <person name="Gladieux P."/>
            <person name="Hiltunen Thoren M."/>
            <person name="Johannesson H."/>
        </authorList>
    </citation>
    <scope>NUCLEOTIDE SEQUENCE</scope>
    <source>
        <strain evidence="8">CBS 232.78</strain>
    </source>
</reference>
<dbReference type="InterPro" id="IPR000612">
    <property type="entry name" value="PMP3"/>
</dbReference>
<evidence type="ECO:0000313" key="9">
    <source>
        <dbReference type="Proteomes" id="UP001285441"/>
    </source>
</evidence>
<evidence type="ECO:0000256" key="5">
    <source>
        <dbReference type="ARBA" id="ARBA00023136"/>
    </source>
</evidence>
<proteinExistence type="inferred from homology"/>
<dbReference type="PROSITE" id="PS01309">
    <property type="entry name" value="UPF0057"/>
    <property type="match status" value="1"/>
</dbReference>
<accession>A0AAE0NCL9</accession>
<protein>
    <recommendedName>
        <fullName evidence="10">Plasma membrane proteolipid 3</fullName>
    </recommendedName>
</protein>
<keyword evidence="7" id="KW-0732">Signal</keyword>
<reference evidence="8" key="2">
    <citation type="submission" date="2023-06" db="EMBL/GenBank/DDBJ databases">
        <authorList>
            <consortium name="Lawrence Berkeley National Laboratory"/>
            <person name="Haridas S."/>
            <person name="Hensen N."/>
            <person name="Bonometti L."/>
            <person name="Westerberg I."/>
            <person name="Brannstrom I.O."/>
            <person name="Guillou S."/>
            <person name="Cros-Aarteil S."/>
            <person name="Calhoun S."/>
            <person name="Kuo A."/>
            <person name="Mondo S."/>
            <person name="Pangilinan J."/>
            <person name="Riley R."/>
            <person name="LaButti K."/>
            <person name="Andreopoulos B."/>
            <person name="Lipzen A."/>
            <person name="Chen C."/>
            <person name="Yanf M."/>
            <person name="Daum C."/>
            <person name="Ng V."/>
            <person name="Clum A."/>
            <person name="Steindorff A."/>
            <person name="Ohm R."/>
            <person name="Martin F."/>
            <person name="Silar P."/>
            <person name="Natvig D."/>
            <person name="Lalanne C."/>
            <person name="Gautier V."/>
            <person name="Ament-velasquez S.L."/>
            <person name="Kruys A."/>
            <person name="Hutchinson M.I."/>
            <person name="Powell A.J."/>
            <person name="Barry K."/>
            <person name="Miller A.N."/>
            <person name="Grigoriev I.V."/>
            <person name="Debuchy R."/>
            <person name="Gladieux P."/>
            <person name="Thoren M.H."/>
            <person name="Johannesson H."/>
        </authorList>
    </citation>
    <scope>NUCLEOTIDE SEQUENCE</scope>
    <source>
        <strain evidence="8">CBS 232.78</strain>
    </source>
</reference>
<evidence type="ECO:0000256" key="6">
    <source>
        <dbReference type="SAM" id="Phobius"/>
    </source>
</evidence>
<dbReference type="PANTHER" id="PTHR21659:SF42">
    <property type="entry name" value="UPF0057 MEMBRANE PROTEIN ZK632.10-RELATED"/>
    <property type="match status" value="1"/>
</dbReference>
<dbReference type="AlphaFoldDB" id="A0AAE0NCL9"/>
<comment type="subcellular location">
    <subcellularLocation>
        <location evidence="1">Membrane</location>
    </subcellularLocation>
</comment>
<dbReference type="PANTHER" id="PTHR21659">
    <property type="entry name" value="HYDROPHOBIC PROTEIN RCI2 LOW TEMPERATURE AND SALT RESPONSIVE PROTEIN LTI6 -RELATED"/>
    <property type="match status" value="1"/>
</dbReference>
<evidence type="ECO:0000313" key="8">
    <source>
        <dbReference type="EMBL" id="KAK3377744.1"/>
    </source>
</evidence>
<keyword evidence="5 6" id="KW-0472">Membrane</keyword>
<dbReference type="EMBL" id="JAULSW010000006">
    <property type="protein sequence ID" value="KAK3377744.1"/>
    <property type="molecule type" value="Genomic_DNA"/>
</dbReference>